<dbReference type="Proteomes" id="UP000036403">
    <property type="component" value="Unassembled WGS sequence"/>
</dbReference>
<gene>
    <name evidence="2" type="ORF">RF55_17554</name>
</gene>
<dbReference type="AlphaFoldDB" id="A0A0J7K2B9"/>
<feature type="region of interest" description="Disordered" evidence="1">
    <location>
        <begin position="1"/>
        <end position="85"/>
    </location>
</feature>
<name>A0A0J7K2B9_LASNI</name>
<reference evidence="2 3" key="1">
    <citation type="submission" date="2015-04" db="EMBL/GenBank/DDBJ databases">
        <title>Lasius niger genome sequencing.</title>
        <authorList>
            <person name="Konorov E.A."/>
            <person name="Nikitin M.A."/>
            <person name="Kirill M.V."/>
            <person name="Chang P."/>
        </authorList>
    </citation>
    <scope>NUCLEOTIDE SEQUENCE [LARGE SCALE GENOMIC DNA]</scope>
    <source>
        <tissue evidence="2">Whole</tissue>
    </source>
</reference>
<protein>
    <submittedName>
        <fullName evidence="2">Uncharacterized protein</fullName>
    </submittedName>
</protein>
<evidence type="ECO:0000313" key="3">
    <source>
        <dbReference type="Proteomes" id="UP000036403"/>
    </source>
</evidence>
<organism evidence="2 3">
    <name type="scientific">Lasius niger</name>
    <name type="common">Black garden ant</name>
    <dbReference type="NCBI Taxonomy" id="67767"/>
    <lineage>
        <taxon>Eukaryota</taxon>
        <taxon>Metazoa</taxon>
        <taxon>Ecdysozoa</taxon>
        <taxon>Arthropoda</taxon>
        <taxon>Hexapoda</taxon>
        <taxon>Insecta</taxon>
        <taxon>Pterygota</taxon>
        <taxon>Neoptera</taxon>
        <taxon>Endopterygota</taxon>
        <taxon>Hymenoptera</taxon>
        <taxon>Apocrita</taxon>
        <taxon>Aculeata</taxon>
        <taxon>Formicoidea</taxon>
        <taxon>Formicidae</taxon>
        <taxon>Formicinae</taxon>
        <taxon>Lasius</taxon>
        <taxon>Lasius</taxon>
    </lineage>
</organism>
<dbReference type="PaxDb" id="67767-A0A0J7K2B9"/>
<evidence type="ECO:0000313" key="2">
    <source>
        <dbReference type="EMBL" id="KMQ84558.1"/>
    </source>
</evidence>
<sequence>MHAPPAPPSMYVPPPPAPSGYVPVKPEAPPAEPAAELSAGVNSDRKQREGSAESPVPGTSGIKEVDQGKVVKPRRYRTVSREAETGPGSEVILKNFLEAVNETDSSGEEGTSTRVTCK</sequence>
<accession>A0A0J7K2B9</accession>
<dbReference type="EMBL" id="LBMM01016099">
    <property type="protein sequence ID" value="KMQ84558.1"/>
    <property type="molecule type" value="Genomic_DNA"/>
</dbReference>
<feature type="compositionally biased region" description="Pro residues" evidence="1">
    <location>
        <begin position="1"/>
        <end position="18"/>
    </location>
</feature>
<evidence type="ECO:0000256" key="1">
    <source>
        <dbReference type="SAM" id="MobiDB-lite"/>
    </source>
</evidence>
<proteinExistence type="predicted"/>
<keyword evidence="3" id="KW-1185">Reference proteome</keyword>
<comment type="caution">
    <text evidence="2">The sequence shown here is derived from an EMBL/GenBank/DDBJ whole genome shotgun (WGS) entry which is preliminary data.</text>
</comment>